<gene>
    <name evidence="2" type="ORF">ACFPFX_07215</name>
</gene>
<keyword evidence="1" id="KW-1133">Transmembrane helix</keyword>
<evidence type="ECO:0000313" key="3">
    <source>
        <dbReference type="Proteomes" id="UP001595834"/>
    </source>
</evidence>
<keyword evidence="1" id="KW-0472">Membrane</keyword>
<keyword evidence="1" id="KW-0812">Transmembrane</keyword>
<proteinExistence type="predicted"/>
<dbReference type="Proteomes" id="UP001595834">
    <property type="component" value="Unassembled WGS sequence"/>
</dbReference>
<name>A0ABV9UHA6_9ACTN</name>
<dbReference type="EMBL" id="JBHSIZ010000006">
    <property type="protein sequence ID" value="MFC4956091.1"/>
    <property type="molecule type" value="Genomic_DNA"/>
</dbReference>
<reference evidence="3" key="1">
    <citation type="journal article" date="2019" name="Int. J. Syst. Evol. Microbiol.">
        <title>The Global Catalogue of Microorganisms (GCM) 10K type strain sequencing project: providing services to taxonomists for standard genome sequencing and annotation.</title>
        <authorList>
            <consortium name="The Broad Institute Genomics Platform"/>
            <consortium name="The Broad Institute Genome Sequencing Center for Infectious Disease"/>
            <person name="Wu L."/>
            <person name="Ma J."/>
        </authorList>
    </citation>
    <scope>NUCLEOTIDE SEQUENCE [LARGE SCALE GENOMIC DNA]</scope>
    <source>
        <strain evidence="3">CCM 7224</strain>
    </source>
</reference>
<dbReference type="RefSeq" id="WP_344375236.1">
    <property type="nucleotide sequence ID" value="NZ_JBHSIZ010000006.1"/>
</dbReference>
<protein>
    <submittedName>
        <fullName evidence="2">DUF3592 domain-containing protein</fullName>
    </submittedName>
</protein>
<evidence type="ECO:0000256" key="1">
    <source>
        <dbReference type="SAM" id="Phobius"/>
    </source>
</evidence>
<keyword evidence="3" id="KW-1185">Reference proteome</keyword>
<comment type="caution">
    <text evidence="2">The sequence shown here is derived from an EMBL/GenBank/DDBJ whole genome shotgun (WGS) entry which is preliminary data.</text>
</comment>
<organism evidence="2 3">
    <name type="scientific">Streptomyces mauvecolor</name>
    <dbReference type="NCBI Taxonomy" id="58345"/>
    <lineage>
        <taxon>Bacteria</taxon>
        <taxon>Bacillati</taxon>
        <taxon>Actinomycetota</taxon>
        <taxon>Actinomycetes</taxon>
        <taxon>Kitasatosporales</taxon>
        <taxon>Streptomycetaceae</taxon>
        <taxon>Streptomyces</taxon>
    </lineage>
</organism>
<evidence type="ECO:0000313" key="2">
    <source>
        <dbReference type="EMBL" id="MFC4956091.1"/>
    </source>
</evidence>
<feature type="transmembrane region" description="Helical" evidence="1">
    <location>
        <begin position="12"/>
        <end position="38"/>
    </location>
</feature>
<sequence length="153" mass="17317">MTFSFASLEGGITAVGVIIVIGIGLLVPLPFFYAFVMVPRSRARILKQRGVTVTGECVRISWDENASISTIKYVTKDGRRSTHRTRPNYSMPIEPGDEVEVVYDPLHSDRAQLKGWLDGEPGQKFTTRAMLILEGFFLIPQLLWVYVIFYNIF</sequence>
<feature type="transmembrane region" description="Helical" evidence="1">
    <location>
        <begin position="131"/>
        <end position="152"/>
    </location>
</feature>
<accession>A0ABV9UHA6</accession>